<accession>A0A1T1HDK5</accession>
<feature type="compositionally biased region" description="Polar residues" evidence="1">
    <location>
        <begin position="1"/>
        <end position="11"/>
    </location>
</feature>
<evidence type="ECO:0000256" key="1">
    <source>
        <dbReference type="SAM" id="MobiDB-lite"/>
    </source>
</evidence>
<organism evidence="2 3">
    <name type="scientific">Oceanospirillum linum</name>
    <dbReference type="NCBI Taxonomy" id="966"/>
    <lineage>
        <taxon>Bacteria</taxon>
        <taxon>Pseudomonadati</taxon>
        <taxon>Pseudomonadota</taxon>
        <taxon>Gammaproteobacteria</taxon>
        <taxon>Oceanospirillales</taxon>
        <taxon>Oceanospirillaceae</taxon>
        <taxon>Oceanospirillum</taxon>
    </lineage>
</organism>
<protein>
    <submittedName>
        <fullName evidence="2">Uncharacterized protein</fullName>
    </submittedName>
</protein>
<evidence type="ECO:0000313" key="3">
    <source>
        <dbReference type="Proteomes" id="UP000190064"/>
    </source>
</evidence>
<keyword evidence="3" id="KW-1185">Reference proteome</keyword>
<evidence type="ECO:0000313" key="2">
    <source>
        <dbReference type="EMBL" id="OOV87896.1"/>
    </source>
</evidence>
<dbReference type="AlphaFoldDB" id="A0A1T1HDK5"/>
<feature type="region of interest" description="Disordered" evidence="1">
    <location>
        <begin position="1"/>
        <end position="28"/>
    </location>
</feature>
<dbReference type="EMBL" id="MTSD02000002">
    <property type="protein sequence ID" value="OOV87896.1"/>
    <property type="molecule type" value="Genomic_DNA"/>
</dbReference>
<comment type="caution">
    <text evidence="2">The sequence shown here is derived from an EMBL/GenBank/DDBJ whole genome shotgun (WGS) entry which is preliminary data.</text>
</comment>
<dbReference type="RefSeq" id="WP_078319248.1">
    <property type="nucleotide sequence ID" value="NZ_FXTS01000012.1"/>
</dbReference>
<sequence length="159" mass="17560">MKVESINQTAMGQAIQKKSQGDGIGSRFPDIMAKSNSIGIEKSSSITGADFTHMTRRELLEWGKSQQSVGNLSPEGVDAIWSMGLNISGLKLTESGHVERTLTTEQISQQDNKEKVNFISFAQERINYAESLGENKTAEFWQQALSMMQHYQGSLSAKV</sequence>
<name>A0A1T1HDK5_OCELI</name>
<reference evidence="2" key="1">
    <citation type="submission" date="2017-02" db="EMBL/GenBank/DDBJ databases">
        <title>Draft Genome Sequence of the Salt Water Bacterium Oceanospirillum linum ATCC 11336.</title>
        <authorList>
            <person name="Trachtenberg A.M."/>
            <person name="Carney J.G."/>
            <person name="Linnane J.D."/>
            <person name="Rheaume B.A."/>
            <person name="Pitts N.L."/>
            <person name="Mykles D.L."/>
            <person name="Maclea K.S."/>
        </authorList>
    </citation>
    <scope>NUCLEOTIDE SEQUENCE [LARGE SCALE GENOMIC DNA]</scope>
    <source>
        <strain evidence="2">ATCC 11336</strain>
    </source>
</reference>
<proteinExistence type="predicted"/>
<dbReference type="Proteomes" id="UP000190064">
    <property type="component" value="Unassembled WGS sequence"/>
</dbReference>
<gene>
    <name evidence="2" type="ORF">BTA35_0207855</name>
</gene>